<dbReference type="InterPro" id="IPR036922">
    <property type="entry name" value="Rieske_2Fe-2S_sf"/>
</dbReference>
<comment type="caution">
    <text evidence="5">The sequence shown here is derived from an EMBL/GenBank/DDBJ whole genome shotgun (WGS) entry which is preliminary data.</text>
</comment>
<dbReference type="GO" id="GO:0042128">
    <property type="term" value="P:nitrate assimilation"/>
    <property type="evidence" value="ECO:0007669"/>
    <property type="project" value="UniProtKB-KW"/>
</dbReference>
<name>A0A964V324_9ACTN</name>
<evidence type="ECO:0000259" key="4">
    <source>
        <dbReference type="Pfam" id="PF13806"/>
    </source>
</evidence>
<keyword evidence="2" id="KW-0534">Nitrate assimilation</keyword>
<feature type="domain" description="Rieske-like [2Fe-2S]" evidence="4">
    <location>
        <begin position="48"/>
        <end position="93"/>
    </location>
</feature>
<reference evidence="5" key="1">
    <citation type="submission" date="2020-01" db="EMBL/GenBank/DDBJ databases">
        <title>Whole-genome analyses of novel actinobacteria.</title>
        <authorList>
            <person name="Sahin N."/>
        </authorList>
    </citation>
    <scope>NUCLEOTIDE SEQUENCE</scope>
    <source>
        <strain evidence="5">YC537</strain>
    </source>
</reference>
<dbReference type="InterPro" id="IPR012748">
    <property type="entry name" value="Rieske-like_NirD"/>
</dbReference>
<dbReference type="Pfam" id="PF13806">
    <property type="entry name" value="Rieske_2"/>
    <property type="match status" value="1"/>
</dbReference>
<dbReference type="Gene3D" id="2.102.10.10">
    <property type="entry name" value="Rieske [2Fe-2S] iron-sulphur domain"/>
    <property type="match status" value="1"/>
</dbReference>
<evidence type="ECO:0000313" key="6">
    <source>
        <dbReference type="Proteomes" id="UP000598297"/>
    </source>
</evidence>
<dbReference type="SUPFAM" id="SSF50022">
    <property type="entry name" value="ISP domain"/>
    <property type="match status" value="1"/>
</dbReference>
<keyword evidence="6" id="KW-1185">Reference proteome</keyword>
<dbReference type="EMBL" id="JAAAHS010000455">
    <property type="protein sequence ID" value="NBE56280.1"/>
    <property type="molecule type" value="Genomic_DNA"/>
</dbReference>
<proteinExistence type="predicted"/>
<dbReference type="Proteomes" id="UP000598297">
    <property type="component" value="Unassembled WGS sequence"/>
</dbReference>
<organism evidence="5 6">
    <name type="scientific">Streptomyces boluensis</name>
    <dbReference type="NCBI Taxonomy" id="1775135"/>
    <lineage>
        <taxon>Bacteria</taxon>
        <taxon>Bacillati</taxon>
        <taxon>Actinomycetota</taxon>
        <taxon>Actinomycetes</taxon>
        <taxon>Kitasatosporales</taxon>
        <taxon>Streptomycetaceae</taxon>
        <taxon>Streptomyces</taxon>
    </lineage>
</organism>
<feature type="compositionally biased region" description="Low complexity" evidence="3">
    <location>
        <begin position="7"/>
        <end position="31"/>
    </location>
</feature>
<evidence type="ECO:0000313" key="5">
    <source>
        <dbReference type="EMBL" id="NBE56280.1"/>
    </source>
</evidence>
<dbReference type="PROSITE" id="PS51300">
    <property type="entry name" value="NIRD"/>
    <property type="match status" value="1"/>
</dbReference>
<accession>A0A964V324</accession>
<protein>
    <recommendedName>
        <fullName evidence="4">Rieske-like [2Fe-2S] domain-containing protein</fullName>
    </recommendedName>
</protein>
<dbReference type="GO" id="GO:0008942">
    <property type="term" value="F:nitrite reductase [NAD(P)H] activity"/>
    <property type="evidence" value="ECO:0007669"/>
    <property type="project" value="InterPro"/>
</dbReference>
<evidence type="ECO:0000256" key="1">
    <source>
        <dbReference type="ARBA" id="ARBA00023002"/>
    </source>
</evidence>
<evidence type="ECO:0000256" key="2">
    <source>
        <dbReference type="ARBA" id="ARBA00023063"/>
    </source>
</evidence>
<sequence length="95" mass="9974">MVPSDPGRPVVLSVPGRPVVPSRSPRASGPPERGRTSRHVAAHQDEWADVIADGILGSVGGVPVVASPMHKQGFDLRTGVCLDDPDMSLPVHELP</sequence>
<dbReference type="AlphaFoldDB" id="A0A964V324"/>
<feature type="region of interest" description="Disordered" evidence="3">
    <location>
        <begin position="1"/>
        <end position="39"/>
    </location>
</feature>
<dbReference type="GO" id="GO:0051537">
    <property type="term" value="F:2 iron, 2 sulfur cluster binding"/>
    <property type="evidence" value="ECO:0007669"/>
    <property type="project" value="InterPro"/>
</dbReference>
<gene>
    <name evidence="5" type="ORF">GUY60_33580</name>
</gene>
<evidence type="ECO:0000256" key="3">
    <source>
        <dbReference type="SAM" id="MobiDB-lite"/>
    </source>
</evidence>
<keyword evidence="1" id="KW-0560">Oxidoreductase</keyword>